<feature type="compositionally biased region" description="Pro residues" evidence="1">
    <location>
        <begin position="90"/>
        <end position="100"/>
    </location>
</feature>
<sequence length="100" mass="10894">MTRTNTRTISQCSDDENETTRQSPLMNASSRLVGIYVDDDDDDEDDDGGGGGTAVDHSVILTSYIYVSPANCRRRAESDAAAYDTERDPPSPPSLPIFFS</sequence>
<feature type="region of interest" description="Disordered" evidence="1">
    <location>
        <begin position="1"/>
        <end position="55"/>
    </location>
</feature>
<accession>A0A7S4JIW0</accession>
<dbReference type="EMBL" id="HBKQ01041261">
    <property type="protein sequence ID" value="CAE2264931.1"/>
    <property type="molecule type" value="Transcribed_RNA"/>
</dbReference>
<gene>
    <name evidence="2" type="ORF">OAUR00152_LOCUS28460</name>
</gene>
<feature type="compositionally biased region" description="Basic and acidic residues" evidence="1">
    <location>
        <begin position="75"/>
        <end position="89"/>
    </location>
</feature>
<feature type="compositionally biased region" description="Acidic residues" evidence="1">
    <location>
        <begin position="37"/>
        <end position="48"/>
    </location>
</feature>
<evidence type="ECO:0000256" key="1">
    <source>
        <dbReference type="SAM" id="MobiDB-lite"/>
    </source>
</evidence>
<evidence type="ECO:0000313" key="2">
    <source>
        <dbReference type="EMBL" id="CAE2264931.1"/>
    </source>
</evidence>
<feature type="compositionally biased region" description="Polar residues" evidence="1">
    <location>
        <begin position="1"/>
        <end position="12"/>
    </location>
</feature>
<protein>
    <submittedName>
        <fullName evidence="2">Uncharacterized protein</fullName>
    </submittedName>
</protein>
<feature type="region of interest" description="Disordered" evidence="1">
    <location>
        <begin position="75"/>
        <end position="100"/>
    </location>
</feature>
<feature type="compositionally biased region" description="Polar residues" evidence="1">
    <location>
        <begin position="20"/>
        <end position="30"/>
    </location>
</feature>
<dbReference type="AlphaFoldDB" id="A0A7S4JIW0"/>
<proteinExistence type="predicted"/>
<organism evidence="2">
    <name type="scientific">Odontella aurita</name>
    <dbReference type="NCBI Taxonomy" id="265563"/>
    <lineage>
        <taxon>Eukaryota</taxon>
        <taxon>Sar</taxon>
        <taxon>Stramenopiles</taxon>
        <taxon>Ochrophyta</taxon>
        <taxon>Bacillariophyta</taxon>
        <taxon>Mediophyceae</taxon>
        <taxon>Biddulphiophycidae</taxon>
        <taxon>Eupodiscales</taxon>
        <taxon>Odontellaceae</taxon>
        <taxon>Odontella</taxon>
    </lineage>
</organism>
<name>A0A7S4JIW0_9STRA</name>
<reference evidence="2" key="1">
    <citation type="submission" date="2021-01" db="EMBL/GenBank/DDBJ databases">
        <authorList>
            <person name="Corre E."/>
            <person name="Pelletier E."/>
            <person name="Niang G."/>
            <person name="Scheremetjew M."/>
            <person name="Finn R."/>
            <person name="Kale V."/>
            <person name="Holt S."/>
            <person name="Cochrane G."/>
            <person name="Meng A."/>
            <person name="Brown T."/>
            <person name="Cohen L."/>
        </authorList>
    </citation>
    <scope>NUCLEOTIDE SEQUENCE</scope>
    <source>
        <strain evidence="2">Isolate 1302-5</strain>
    </source>
</reference>